<reference evidence="1" key="1">
    <citation type="journal article" date="2010" name="Science">
        <title>Plasticity of animal genome architecture unmasked by rapid evolution of a pelagic tunicate.</title>
        <authorList>
            <person name="Denoeud F."/>
            <person name="Henriet S."/>
            <person name="Mungpakdee S."/>
            <person name="Aury J.M."/>
            <person name="Da Silva C."/>
            <person name="Brinkmann H."/>
            <person name="Mikhaleva J."/>
            <person name="Olsen L.C."/>
            <person name="Jubin C."/>
            <person name="Canestro C."/>
            <person name="Bouquet J.M."/>
            <person name="Danks G."/>
            <person name="Poulain J."/>
            <person name="Campsteijn C."/>
            <person name="Adamski M."/>
            <person name="Cross I."/>
            <person name="Yadetie F."/>
            <person name="Muffato M."/>
            <person name="Louis A."/>
            <person name="Butcher S."/>
            <person name="Tsagkogeorga G."/>
            <person name="Konrad A."/>
            <person name="Singh S."/>
            <person name="Jensen M.F."/>
            <person name="Cong E.H."/>
            <person name="Eikeseth-Otteraa H."/>
            <person name="Noel B."/>
            <person name="Anthouard V."/>
            <person name="Porcel B.M."/>
            <person name="Kachouri-Lafond R."/>
            <person name="Nishino A."/>
            <person name="Ugolini M."/>
            <person name="Chourrout P."/>
            <person name="Nishida H."/>
            <person name="Aasland R."/>
            <person name="Huzurbazar S."/>
            <person name="Westhof E."/>
            <person name="Delsuc F."/>
            <person name="Lehrach H."/>
            <person name="Reinhardt R."/>
            <person name="Weissenbach J."/>
            <person name="Roy S.W."/>
            <person name="Artiguenave F."/>
            <person name="Postlethwait J.H."/>
            <person name="Manak J.R."/>
            <person name="Thompson E.M."/>
            <person name="Jaillon O."/>
            <person name="Du Pasquier L."/>
            <person name="Boudinot P."/>
            <person name="Liberles D.A."/>
            <person name="Volff J.N."/>
            <person name="Philippe H."/>
            <person name="Lenhard B."/>
            <person name="Roest Crollius H."/>
            <person name="Wincker P."/>
            <person name="Chourrout D."/>
        </authorList>
    </citation>
    <scope>NUCLEOTIDE SEQUENCE [LARGE SCALE GENOMIC DNA]</scope>
</reference>
<name>E4WUJ4_OIKDI</name>
<dbReference type="InParanoid" id="E4WUJ4"/>
<evidence type="ECO:0000313" key="1">
    <source>
        <dbReference type="EMBL" id="CBY21524.1"/>
    </source>
</evidence>
<sequence>MSDESGLSQRYSQLRLCKLAKHFLRDIIDLINKVTSIHERIAREAQSSNNRKAVLKNALEYLKNTHLKMRQLFHNFYLVFASIEIENADELQKDLRASIPFINDKVTAPQEDPEIIKRLKSERYELLKVRNQKNTQMSEAIKLMRLLKGELEEPDLLPNIDHNQKFLDSIFR</sequence>
<dbReference type="OrthoDB" id="10479437at2759"/>
<accession>E4WUJ4</accession>
<gene>
    <name evidence="1" type="ORF">GSOID_T00009294001</name>
</gene>
<organism evidence="1">
    <name type="scientific">Oikopleura dioica</name>
    <name type="common">Tunicate</name>
    <dbReference type="NCBI Taxonomy" id="34765"/>
    <lineage>
        <taxon>Eukaryota</taxon>
        <taxon>Metazoa</taxon>
        <taxon>Chordata</taxon>
        <taxon>Tunicata</taxon>
        <taxon>Appendicularia</taxon>
        <taxon>Copelata</taxon>
        <taxon>Oikopleuridae</taxon>
        <taxon>Oikopleura</taxon>
    </lineage>
</organism>
<proteinExistence type="predicted"/>
<dbReference type="AlphaFoldDB" id="E4WUJ4"/>
<dbReference type="Proteomes" id="UP000001307">
    <property type="component" value="Unassembled WGS sequence"/>
</dbReference>
<evidence type="ECO:0008006" key="3">
    <source>
        <dbReference type="Google" id="ProtNLM"/>
    </source>
</evidence>
<evidence type="ECO:0000313" key="2">
    <source>
        <dbReference type="Proteomes" id="UP000001307"/>
    </source>
</evidence>
<keyword evidence="2" id="KW-1185">Reference proteome</keyword>
<dbReference type="EMBL" id="FN653017">
    <property type="protein sequence ID" value="CBY21524.1"/>
    <property type="molecule type" value="Genomic_DNA"/>
</dbReference>
<protein>
    <recommendedName>
        <fullName evidence="3">Mediator of RNA polymerase II transcription subunit 30</fullName>
    </recommendedName>
</protein>